<dbReference type="AlphaFoldDB" id="A0A1I1N9A6"/>
<evidence type="ECO:0000256" key="4">
    <source>
        <dbReference type="ARBA" id="ARBA00023136"/>
    </source>
</evidence>
<evidence type="ECO:0000256" key="5">
    <source>
        <dbReference type="ARBA" id="ARBA00023237"/>
    </source>
</evidence>
<comment type="subcellular location">
    <subcellularLocation>
        <location evidence="1">Cell outer membrane</location>
    </subcellularLocation>
</comment>
<comment type="similarity">
    <text evidence="2">Belongs to the SusD family.</text>
</comment>
<evidence type="ECO:0000313" key="8">
    <source>
        <dbReference type="EMBL" id="SFC92058.1"/>
    </source>
</evidence>
<proteinExistence type="inferred from homology"/>
<dbReference type="Gene3D" id="1.25.40.390">
    <property type="match status" value="1"/>
</dbReference>
<dbReference type="SUPFAM" id="SSF48452">
    <property type="entry name" value="TPR-like"/>
    <property type="match status" value="1"/>
</dbReference>
<dbReference type="Proteomes" id="UP000199438">
    <property type="component" value="Unassembled WGS sequence"/>
</dbReference>
<evidence type="ECO:0000256" key="1">
    <source>
        <dbReference type="ARBA" id="ARBA00004442"/>
    </source>
</evidence>
<feature type="domain" description="RagB/SusD" evidence="6">
    <location>
        <begin position="366"/>
        <end position="539"/>
    </location>
</feature>
<dbReference type="RefSeq" id="WP_092545047.1">
    <property type="nucleotide sequence ID" value="NZ_FOKV01000014.1"/>
</dbReference>
<evidence type="ECO:0000259" key="7">
    <source>
        <dbReference type="Pfam" id="PF14322"/>
    </source>
</evidence>
<dbReference type="Pfam" id="PF07980">
    <property type="entry name" value="SusD_RagB"/>
    <property type="match status" value="1"/>
</dbReference>
<dbReference type="Pfam" id="PF14322">
    <property type="entry name" value="SusD-like_3"/>
    <property type="match status" value="1"/>
</dbReference>
<dbReference type="STRING" id="1334022.SAMN04487907_1147"/>
<keyword evidence="3" id="KW-0732">Signal</keyword>
<feature type="domain" description="SusD-like N-terminal" evidence="7">
    <location>
        <begin position="94"/>
        <end position="227"/>
    </location>
</feature>
<reference evidence="9" key="1">
    <citation type="submission" date="2016-10" db="EMBL/GenBank/DDBJ databases">
        <authorList>
            <person name="Varghese N."/>
            <person name="Submissions S."/>
        </authorList>
    </citation>
    <scope>NUCLEOTIDE SEQUENCE [LARGE SCALE GENOMIC DNA]</scope>
    <source>
        <strain evidence="9">DSM 24499</strain>
    </source>
</reference>
<dbReference type="InterPro" id="IPR011990">
    <property type="entry name" value="TPR-like_helical_dom_sf"/>
</dbReference>
<accession>A0A1I1N9A6</accession>
<organism evidence="8 9">
    <name type="scientific">Zunongwangia mangrovi</name>
    <dbReference type="NCBI Taxonomy" id="1334022"/>
    <lineage>
        <taxon>Bacteria</taxon>
        <taxon>Pseudomonadati</taxon>
        <taxon>Bacteroidota</taxon>
        <taxon>Flavobacteriia</taxon>
        <taxon>Flavobacteriales</taxon>
        <taxon>Flavobacteriaceae</taxon>
        <taxon>Zunongwangia</taxon>
    </lineage>
</organism>
<dbReference type="EMBL" id="FOKV01000014">
    <property type="protein sequence ID" value="SFC92058.1"/>
    <property type="molecule type" value="Genomic_DNA"/>
</dbReference>
<keyword evidence="4" id="KW-0472">Membrane</keyword>
<keyword evidence="9" id="KW-1185">Reference proteome</keyword>
<gene>
    <name evidence="8" type="ORF">SAMN04487907_1147</name>
</gene>
<evidence type="ECO:0000259" key="6">
    <source>
        <dbReference type="Pfam" id="PF07980"/>
    </source>
</evidence>
<evidence type="ECO:0000256" key="3">
    <source>
        <dbReference type="ARBA" id="ARBA00022729"/>
    </source>
</evidence>
<dbReference type="InterPro" id="IPR033985">
    <property type="entry name" value="SusD-like_N"/>
</dbReference>
<evidence type="ECO:0000313" key="9">
    <source>
        <dbReference type="Proteomes" id="UP000199438"/>
    </source>
</evidence>
<dbReference type="OrthoDB" id="5694214at2"/>
<evidence type="ECO:0000256" key="2">
    <source>
        <dbReference type="ARBA" id="ARBA00006275"/>
    </source>
</evidence>
<name>A0A1I1N9A6_9FLAO</name>
<dbReference type="GO" id="GO:0009279">
    <property type="term" value="C:cell outer membrane"/>
    <property type="evidence" value="ECO:0007669"/>
    <property type="project" value="UniProtKB-SubCell"/>
</dbReference>
<protein>
    <submittedName>
        <fullName evidence="8">Starch-binding associating with outer membrane</fullName>
    </submittedName>
</protein>
<dbReference type="InterPro" id="IPR012944">
    <property type="entry name" value="SusD_RagB_dom"/>
</dbReference>
<sequence>MKIFKNKLIVYIAITLLGVLYTGCDNDLEEEVYSSVTEGSYEYSEQDFGPNIAGAYTALATNDVFGRWQTQELTGNAIVLPANPSGWDDGGVYKQMHFHTWNSESMQIEMLWQKNYSGIILCNAAIERIENDVIPAPSEEEKSMGLAELRALRAYYYWMICDNFGDAPLVVTTSTELTPKNSRQEVYDFIVNELNAVIPDLNETQGESQYSRMNKWAAKTLLANIYLNSEVYTGTARWQECIDECNDIINSGRLSLSSNYKDPFTVTGAETSSEVMLTIPYDFDRGVVGNFLFMNSWHSELQKKFNTVYPPNGAGGPKGIPQFINTYNEEDNRLEDSWLTGQQFGIDGEPLLGAYDLAGEPLIFSKDIPDGIFTNEMEGYRMGKYEIPVGSQWSADSDVPLFRYAEVLLMKAECLLRTGQSGAGALVSQVRQRAFANNENATVTDEELMEDSDYNWGYVEDYEIVDQGDQTPVEFGRMFDEWGWEFAWEGYTRRNMIRFGVFTTKSWLSHRPNGDYRKLFPIPQEVLNSNPALTQNENY</sequence>
<keyword evidence="5" id="KW-0998">Cell outer membrane</keyword>